<feature type="non-terminal residue" evidence="1">
    <location>
        <position position="31"/>
    </location>
</feature>
<reference evidence="1" key="1">
    <citation type="submission" date="2021-06" db="EMBL/GenBank/DDBJ databases">
        <authorList>
            <person name="Hodson N. C."/>
            <person name="Mongue J. A."/>
            <person name="Jaron S. K."/>
        </authorList>
    </citation>
    <scope>NUCLEOTIDE SEQUENCE</scope>
</reference>
<dbReference type="Proteomes" id="UP000708208">
    <property type="component" value="Unassembled WGS sequence"/>
</dbReference>
<dbReference type="AlphaFoldDB" id="A0A8J2NUP5"/>
<protein>
    <submittedName>
        <fullName evidence="1">Uncharacterized protein</fullName>
    </submittedName>
</protein>
<dbReference type="EMBL" id="CAJVCH010058834">
    <property type="protein sequence ID" value="CAG7719117.1"/>
    <property type="molecule type" value="Genomic_DNA"/>
</dbReference>
<name>A0A8J2NUP5_9HEXA</name>
<dbReference type="OrthoDB" id="199913at2759"/>
<organism evidence="1 2">
    <name type="scientific">Allacma fusca</name>
    <dbReference type="NCBI Taxonomy" id="39272"/>
    <lineage>
        <taxon>Eukaryota</taxon>
        <taxon>Metazoa</taxon>
        <taxon>Ecdysozoa</taxon>
        <taxon>Arthropoda</taxon>
        <taxon>Hexapoda</taxon>
        <taxon>Collembola</taxon>
        <taxon>Symphypleona</taxon>
        <taxon>Sminthuridae</taxon>
        <taxon>Allacma</taxon>
    </lineage>
</organism>
<evidence type="ECO:0000313" key="2">
    <source>
        <dbReference type="Proteomes" id="UP000708208"/>
    </source>
</evidence>
<feature type="non-terminal residue" evidence="1">
    <location>
        <position position="1"/>
    </location>
</feature>
<accession>A0A8J2NUP5</accession>
<keyword evidence="2" id="KW-1185">Reference proteome</keyword>
<comment type="caution">
    <text evidence="1">The sequence shown here is derived from an EMBL/GenBank/DDBJ whole genome shotgun (WGS) entry which is preliminary data.</text>
</comment>
<sequence length="31" mass="3455">AVINEEDASLLDADKVTFFLYTDPNKLAVNQ</sequence>
<proteinExistence type="predicted"/>
<evidence type="ECO:0000313" key="1">
    <source>
        <dbReference type="EMBL" id="CAG7719117.1"/>
    </source>
</evidence>
<gene>
    <name evidence="1" type="ORF">AFUS01_LOCUS8458</name>
</gene>